<reference evidence="4" key="1">
    <citation type="submission" date="2015-10" db="EMBL/GenBank/DDBJ databases">
        <title>Complete Genome Sequence of Aeromonas schubertii strain WL1483.</title>
        <authorList>
            <person name="Liu L."/>
        </authorList>
    </citation>
    <scope>NUCLEOTIDE SEQUENCE [LARGE SCALE GENOMIC DNA]</scope>
    <source>
        <strain evidence="4">WL1483</strain>
    </source>
</reference>
<accession>A0A0S2SD42</accession>
<dbReference type="Proteomes" id="UP000058114">
    <property type="component" value="Chromosome"/>
</dbReference>
<dbReference type="KEGG" id="asr:WL1483_193"/>
<sequence length="1215" mass="129875">MTRFLLISLIWLLSAGVRADLLLPGNFVIGDNSSNALSPTRLVEVRGGQYVPVYPIHFSLNAPLTLAEVRLENGRGLDSGVNVVIWDRFGNVVLNEQAGYLAWDRVSRPQGWQLAAGEYRMAVWGSCFNNGAYAGRYVSNCRDWDDFSFSGIRLVASGGSTAIHFIERTHIGDNTDASRWYPPAASGTYVIHTFTLERGARLDSLTLYRLRDWAIAGGSRMFIRTAGSAYTPLVYYFDGNGDITWNIDYELSAGNYELWIETLPARDRDDISWDDIVLRVTPVDSSSDFSGLCPQAFPYPAQGRQANHYIDLGGKKNSPVVGRVLGSVYGAMGYKNSGQIKGSSWGACDGGACLPAQNTNPLTLPGSRFPLPAGPSLSIPDDTDHQLTAADGSSFGSINVAYRGSLYIRQSGVSIKRLTLNDGRGGKPYSLRLAAGDYWIEELSMDFDTAIVLDGPVRLFVKSLTMGSANLINSPAVNRRGDINQLLLVSYGSVVMDDRDTLTGLLYQMEGSNLYMGSASYLHGRVSSPGISLEQNSVIDSSGYSCQAAPATVDHYELHYGSQALTCESARVQLKACIDSSCSQLYNGGANVTLSPLQGWSVNPVSLGSAGSASLTLQRYQVGSQPLTISSSSPSAPLRCYRDGVLDSSCTLDFVDAALRFNLPTFYAGESSMSEIRAIRSSDAGTTPVCLPLLTGPQSLHLGYGKVVSDAASQALPVVNGVTLPSSGADVNVDFDESGIGRLTLQYPDAGVLRLDASVQRSDGTGTLNLKGSDTVAALPRAIVLQGEGQPVCSGSDDASYAQCPVYRKAGEGFNLLARALNSLDAATPGFAAQGLTVDWQLLAPVNGERGQLSPVTLSMAAGSGRLATSWSEVGVLRAGVTDFVPYPGYQDESPQLQVPLRWGAPIGRFVPWDFAVGNKSILPACSSFTYTGQPFSSGFTVTARNLSAGTTLNYRGPFAKGASKLVAENGDLGGTLTTRIIQEPTLLWANGLAPVSSVAPNTRLSRNATPEDPLTQLAVGVQIRDGETPPVTRVADPDMRADEPGDCAASGRCDAVRLGSQVLRHGRLAVRTAQGSASAPLALRQQLEFYQGESWLLNRDDSCTQLNLTGYDFTGAGQSYDAASGMLTFPEQGKIRLGLGVQAPGSGQTRVAQGETWFHLGAPGVALRVPYRVDLSRQPGAPLWLFDPDSLQGEAIFGVSRGNDRIIYRRERLN</sequence>
<dbReference type="RefSeq" id="WP_060587343.1">
    <property type="nucleotide sequence ID" value="NZ_CP013067.1"/>
</dbReference>
<dbReference type="InterPro" id="IPR046524">
    <property type="entry name" value="DUF6701"/>
</dbReference>
<evidence type="ECO:0000313" key="4">
    <source>
        <dbReference type="Proteomes" id="UP000058114"/>
    </source>
</evidence>
<proteinExistence type="predicted"/>
<feature type="domain" description="DUF6701" evidence="2">
    <location>
        <begin position="637"/>
        <end position="1213"/>
    </location>
</feature>
<dbReference type="AlphaFoldDB" id="A0A0S2SD42"/>
<protein>
    <submittedName>
        <fullName evidence="3">MshQ protein</fullName>
    </submittedName>
</protein>
<reference evidence="3 4" key="2">
    <citation type="journal article" date="2016" name="Genome Announc.">
        <title>Complete Genome Sequence of the Highly Virulent Aeromonas schubertii Strain WL1483, Isolated from Diseased Snakehead Fish (Channa argus) in China.</title>
        <authorList>
            <person name="Liu L."/>
            <person name="Li N."/>
            <person name="Zhang D."/>
            <person name="Fu X."/>
            <person name="Shi C."/>
            <person name="Lin Q."/>
            <person name="Hao G."/>
        </authorList>
    </citation>
    <scope>NUCLEOTIDE SEQUENCE [LARGE SCALE GENOMIC DNA]</scope>
    <source>
        <strain evidence="3 4">WL1483</strain>
    </source>
</reference>
<dbReference type="EMBL" id="CP013067">
    <property type="protein sequence ID" value="ALP39612.1"/>
    <property type="molecule type" value="Genomic_DNA"/>
</dbReference>
<name>A0A0S2SD42_9GAMM</name>
<gene>
    <name evidence="3" type="ORF">WL1483_193</name>
</gene>
<evidence type="ECO:0000256" key="1">
    <source>
        <dbReference type="SAM" id="MobiDB-lite"/>
    </source>
</evidence>
<feature type="region of interest" description="Disordered" evidence="1">
    <location>
        <begin position="1028"/>
        <end position="1047"/>
    </location>
</feature>
<dbReference type="Pfam" id="PF20419">
    <property type="entry name" value="DUF6701"/>
    <property type="match status" value="1"/>
</dbReference>
<organism evidence="3 4">
    <name type="scientific">Aeromonas schubertii</name>
    <dbReference type="NCBI Taxonomy" id="652"/>
    <lineage>
        <taxon>Bacteria</taxon>
        <taxon>Pseudomonadati</taxon>
        <taxon>Pseudomonadota</taxon>
        <taxon>Gammaproteobacteria</taxon>
        <taxon>Aeromonadales</taxon>
        <taxon>Aeromonadaceae</taxon>
        <taxon>Aeromonas</taxon>
    </lineage>
</organism>
<evidence type="ECO:0000313" key="3">
    <source>
        <dbReference type="EMBL" id="ALP39612.1"/>
    </source>
</evidence>
<evidence type="ECO:0000259" key="2">
    <source>
        <dbReference type="Pfam" id="PF20419"/>
    </source>
</evidence>
<dbReference type="PATRIC" id="fig|652.5.peg.3628"/>